<evidence type="ECO:0000313" key="3">
    <source>
        <dbReference type="Proteomes" id="UP000036951"/>
    </source>
</evidence>
<comment type="caution">
    <text evidence="2">The sequence shown here is derived from an EMBL/GenBank/DDBJ whole genome shotgun (WGS) entry which is preliminary data.</text>
</comment>
<name>A0A8E1QWN4_9BACT</name>
<dbReference type="EMBL" id="LFQU01000020">
    <property type="protein sequence ID" value="KOO68020.1"/>
    <property type="molecule type" value="Genomic_DNA"/>
</dbReference>
<gene>
    <name evidence="2" type="ORF">ACU52_10490</name>
</gene>
<keyword evidence="3" id="KW-1185">Reference proteome</keyword>
<accession>A0A8E1QWN4</accession>
<dbReference type="Proteomes" id="UP000036951">
    <property type="component" value="Unassembled WGS sequence"/>
</dbReference>
<feature type="coiled-coil region" evidence="1">
    <location>
        <begin position="126"/>
        <end position="180"/>
    </location>
</feature>
<keyword evidence="1" id="KW-0175">Coiled coil</keyword>
<sequence>MSMFVSCKDYEDDINANKDDITALQNQLADLQTTLSNELSSVRSEFNTQISDAKAQLQAAIDQKADQATVTALEARVATLEGDLAAKEAALNAKIDAVNEAVTGLDGRLESVEEALATITAMTGDFEELQKTVNDLKGRVEALESLDIATIAREAVAKDLETQQKALEDFKQQIADADYQGQIDKLKDQIEALPTADDLKDLADKLEAYDIENIEKRVSAAEEAIAELQNSLSDYATVTSVDELEKALQKQIDDLNNLISGEGGLNDNINTLTVFVEKLLNSISLVPDLYVGGIEAVEFRVLSYVPVVPGTSGTGELKIAPVYVDNGQTTATYRLNPSSVKEENIDAENIDFVAATAEVRAVLDNSPVAFNGIESFKNGLMTVKLKKTTTGSLDLGNNKTYIVALKVPRFNKDNTTTDIYSENSRLVETTFRPRIAKLAWNASDAQHHYADSTSIWNSKVDNNELVTTEVYYNETKNLAELVTGCYLNGADKHTQITRDELKKYGIAFRFAIPSKTYNTAASNGTDQQKFATVTPEGVISSKLPDGVTNNMACVGKEPIVRIMLCDTVNNNLLDERYMKIKWSQKMLDDVTLDDKADNFVLGCNDVKAEMTWDWLITKVYAKVQAEGLDQATFEKIYPADKIEWNAKNTNEGTVKDILEFKTTTNENGDALAATWVLSPDFIGNVTNEKDQKKVFKKEIIFKSTMPAQYPDLKMEWTITITLPELPAIAGYFDTYWFEKYNTYDVLPVQYGTPAQTENKVKYYNNLTSAFGYTSEWGKGNNFFIKNMTECGSWDLQFSVVQEHISGYSVLNKNLDDAGINNDDFNGYMLNNGSYVSARLKWENGRTQSWGTSYDTESTPYLFVPRREDAWNLINPLAQADEKGIPARTHDKKINMSVWAKINGHNKVLVKKYDVCLIAPIRVDAVSKGGFEEGIVNGSVVDAGKLVSITDFRGYAVAKTAIGNPTEFEKYAVQLWNYYDVKSIEFHLDKAKYTLAVNDGSVVANNDLAYADAMTASKLSELTNKAVDLSLSQSGNNIVFKNNGGSNVEEMFYVYVPVTVEYAYGKLTEYVKIPVYPRGQVPASVKRR</sequence>
<evidence type="ECO:0008006" key="4">
    <source>
        <dbReference type="Google" id="ProtNLM"/>
    </source>
</evidence>
<organism evidence="2 3">
    <name type="scientific">Xylanibacter rarus</name>
    <dbReference type="NCBI Taxonomy" id="1676614"/>
    <lineage>
        <taxon>Bacteria</taxon>
        <taxon>Pseudomonadati</taxon>
        <taxon>Bacteroidota</taxon>
        <taxon>Bacteroidia</taxon>
        <taxon>Bacteroidales</taxon>
        <taxon>Prevotellaceae</taxon>
        <taxon>Xylanibacter</taxon>
    </lineage>
</organism>
<dbReference type="AlphaFoldDB" id="A0A8E1QWN4"/>
<feature type="coiled-coil region" evidence="1">
    <location>
        <begin position="7"/>
        <end position="90"/>
    </location>
</feature>
<dbReference type="Gene3D" id="1.20.5.340">
    <property type="match status" value="1"/>
</dbReference>
<reference evidence="2 3" key="1">
    <citation type="submission" date="2015-06" db="EMBL/GenBank/DDBJ databases">
        <title>Prevotella sp. 109, sp. nov., a novel member of the family Prevotellaceae isolated from human faeces.</title>
        <authorList>
            <person name="Shkoporov A.N."/>
            <person name="Chaplin A.V."/>
            <person name="Kafarskaia L.I."/>
            <person name="Efimov B.A."/>
        </authorList>
    </citation>
    <scope>NUCLEOTIDE SEQUENCE [LARGE SCALE GENOMIC DNA]</scope>
    <source>
        <strain evidence="2 3">109</strain>
    </source>
</reference>
<protein>
    <recommendedName>
        <fullName evidence="4">Cell surface protein</fullName>
    </recommendedName>
</protein>
<proteinExistence type="predicted"/>
<evidence type="ECO:0000256" key="1">
    <source>
        <dbReference type="SAM" id="Coils"/>
    </source>
</evidence>
<feature type="coiled-coil region" evidence="1">
    <location>
        <begin position="211"/>
        <end position="261"/>
    </location>
</feature>
<evidence type="ECO:0000313" key="2">
    <source>
        <dbReference type="EMBL" id="KOO68020.1"/>
    </source>
</evidence>